<evidence type="ECO:0000256" key="2">
    <source>
        <dbReference type="ARBA" id="ARBA00023125"/>
    </source>
</evidence>
<dbReference type="AlphaFoldDB" id="A0A835K6X6"/>
<reference evidence="6 7" key="1">
    <citation type="submission" date="2020-10" db="EMBL/GenBank/DDBJ databases">
        <title>Plant Genome Project.</title>
        <authorList>
            <person name="Zhang R.-G."/>
        </authorList>
    </citation>
    <scope>NUCLEOTIDE SEQUENCE [LARGE SCALE GENOMIC DNA]</scope>
    <source>
        <strain evidence="6">FAFU-HL-1</strain>
        <tissue evidence="6">Leaf</tissue>
    </source>
</reference>
<dbReference type="OrthoDB" id="1877845at2759"/>
<dbReference type="Proteomes" id="UP000657918">
    <property type="component" value="Unassembled WGS sequence"/>
</dbReference>
<evidence type="ECO:0000259" key="5">
    <source>
        <dbReference type="PROSITE" id="PS51005"/>
    </source>
</evidence>
<dbReference type="SUPFAM" id="SSF101941">
    <property type="entry name" value="NAC domain"/>
    <property type="match status" value="1"/>
</dbReference>
<dbReference type="PANTHER" id="PTHR31719">
    <property type="entry name" value="NAC TRANSCRIPTION FACTOR 56"/>
    <property type="match status" value="1"/>
</dbReference>
<dbReference type="GO" id="GO:0006355">
    <property type="term" value="P:regulation of DNA-templated transcription"/>
    <property type="evidence" value="ECO:0007669"/>
    <property type="project" value="InterPro"/>
</dbReference>
<accession>A0A835K6X6</accession>
<dbReference type="InterPro" id="IPR036093">
    <property type="entry name" value="NAC_dom_sf"/>
</dbReference>
<keyword evidence="7" id="KW-1185">Reference proteome</keyword>
<dbReference type="PROSITE" id="PS51005">
    <property type="entry name" value="NAC"/>
    <property type="match status" value="1"/>
</dbReference>
<dbReference type="InterPro" id="IPR003441">
    <property type="entry name" value="NAC-dom"/>
</dbReference>
<evidence type="ECO:0000256" key="4">
    <source>
        <dbReference type="ARBA" id="ARBA00023242"/>
    </source>
</evidence>
<organism evidence="6 7">
    <name type="scientific">Salix dunnii</name>
    <dbReference type="NCBI Taxonomy" id="1413687"/>
    <lineage>
        <taxon>Eukaryota</taxon>
        <taxon>Viridiplantae</taxon>
        <taxon>Streptophyta</taxon>
        <taxon>Embryophyta</taxon>
        <taxon>Tracheophyta</taxon>
        <taxon>Spermatophyta</taxon>
        <taxon>Magnoliopsida</taxon>
        <taxon>eudicotyledons</taxon>
        <taxon>Gunneridae</taxon>
        <taxon>Pentapetalae</taxon>
        <taxon>rosids</taxon>
        <taxon>fabids</taxon>
        <taxon>Malpighiales</taxon>
        <taxon>Salicaceae</taxon>
        <taxon>Saliceae</taxon>
        <taxon>Salix</taxon>
    </lineage>
</organism>
<keyword evidence="4" id="KW-0539">Nucleus</keyword>
<evidence type="ECO:0000256" key="3">
    <source>
        <dbReference type="ARBA" id="ARBA00023163"/>
    </source>
</evidence>
<comment type="caution">
    <text evidence="6">The sequence shown here is derived from an EMBL/GenBank/DDBJ whole genome shotgun (WGS) entry which is preliminary data.</text>
</comment>
<dbReference type="PANTHER" id="PTHR31719:SF85">
    <property type="entry name" value="NAC DOMAIN-CONTAINING PROTEIN"/>
    <property type="match status" value="1"/>
</dbReference>
<evidence type="ECO:0000313" key="7">
    <source>
        <dbReference type="Proteomes" id="UP000657918"/>
    </source>
</evidence>
<dbReference type="GO" id="GO:0003677">
    <property type="term" value="F:DNA binding"/>
    <property type="evidence" value="ECO:0007669"/>
    <property type="project" value="UniProtKB-KW"/>
</dbReference>
<keyword evidence="3" id="KW-0804">Transcription</keyword>
<protein>
    <recommendedName>
        <fullName evidence="5">NAC domain-containing protein</fullName>
    </recommendedName>
</protein>
<dbReference type="EMBL" id="JADGMS010000005">
    <property type="protein sequence ID" value="KAF9681792.1"/>
    <property type="molecule type" value="Genomic_DNA"/>
</dbReference>
<dbReference type="GO" id="GO:0048731">
    <property type="term" value="P:system development"/>
    <property type="evidence" value="ECO:0007669"/>
    <property type="project" value="TreeGrafter"/>
</dbReference>
<name>A0A835K6X6_9ROSI</name>
<gene>
    <name evidence="6" type="ORF">SADUNF_Sadunf05G0039500</name>
</gene>
<sequence>MSVIVQLTDMDYCSAGGSTLDSLGDQVRVLYTCMALHSAATMASDMGDHGCSGNLPPGFIFSPTDEELILHFLHRKASFLPCYPDIIPDLGIYPQDPWQLEGKALWSENQWYYFSQVMMENQATENGFWKPLDIEEPIFSTSTGKKVGLKKHLVYCIGSEGVETNWMMQEYHLCSSKSSGTSYKRKQKIDCNKWILCRVYQREASCPQSSNHGDDDGTELSCLDEMFLSMDDLDDISFPN</sequence>
<feature type="domain" description="NAC" evidence="5">
    <location>
        <begin position="55"/>
        <end position="202"/>
    </location>
</feature>
<proteinExistence type="predicted"/>
<evidence type="ECO:0000313" key="6">
    <source>
        <dbReference type="EMBL" id="KAF9681792.1"/>
    </source>
</evidence>
<keyword evidence="1" id="KW-0805">Transcription regulation</keyword>
<dbReference type="Pfam" id="PF02365">
    <property type="entry name" value="NAM"/>
    <property type="match status" value="1"/>
</dbReference>
<keyword evidence="2" id="KW-0238">DNA-binding</keyword>
<evidence type="ECO:0000256" key="1">
    <source>
        <dbReference type="ARBA" id="ARBA00023015"/>
    </source>
</evidence>
<dbReference type="Gene3D" id="2.170.150.80">
    <property type="entry name" value="NAC domain"/>
    <property type="match status" value="1"/>
</dbReference>